<reference evidence="7 8" key="1">
    <citation type="submission" date="2017-12" db="EMBL/GenBank/DDBJ databases">
        <title>Integrating genomic resources of turbot (Scophthalmus maximus) in depth evaluation of genetic and physical mapping variation across individuals.</title>
        <authorList>
            <person name="Martinez P."/>
        </authorList>
    </citation>
    <scope>NUCLEOTIDE SEQUENCE [LARGE SCALE GENOMIC DNA]</scope>
</reference>
<dbReference type="InterPro" id="IPR029004">
    <property type="entry name" value="Ribosomal_eL28/Mak16"/>
</dbReference>
<name>A0A2U9CFV7_SCOMX</name>
<evidence type="ECO:0000256" key="3">
    <source>
        <dbReference type="ARBA" id="ARBA00023274"/>
    </source>
</evidence>
<dbReference type="Pfam" id="PF01778">
    <property type="entry name" value="Ribosomal_L28e"/>
    <property type="match status" value="1"/>
</dbReference>
<protein>
    <recommendedName>
        <fullName evidence="4">Large ribosomal subunit protein eL28</fullName>
    </recommendedName>
    <alternativeName>
        <fullName evidence="5">60S ribosomal protein L28</fullName>
    </alternativeName>
</protein>
<evidence type="ECO:0000313" key="8">
    <source>
        <dbReference type="Proteomes" id="UP000246464"/>
    </source>
</evidence>
<dbReference type="GO" id="GO:0005840">
    <property type="term" value="C:ribosome"/>
    <property type="evidence" value="ECO:0007669"/>
    <property type="project" value="UniProtKB-KW"/>
</dbReference>
<dbReference type="Proteomes" id="UP000246464">
    <property type="component" value="Chromosome 16"/>
</dbReference>
<evidence type="ECO:0000259" key="6">
    <source>
        <dbReference type="Pfam" id="PF01778"/>
    </source>
</evidence>
<comment type="similarity">
    <text evidence="1">Belongs to the eukaryotic ribosomal protein eL28 family.</text>
</comment>
<keyword evidence="2 7" id="KW-0689">Ribosomal protein</keyword>
<dbReference type="EMBL" id="CP026258">
    <property type="protein sequence ID" value="AWP15471.1"/>
    <property type="molecule type" value="Genomic_DNA"/>
</dbReference>
<dbReference type="Gene3D" id="3.30.390.110">
    <property type="match status" value="1"/>
</dbReference>
<organism evidence="7 8">
    <name type="scientific">Scophthalmus maximus</name>
    <name type="common">Turbot</name>
    <name type="synonym">Psetta maxima</name>
    <dbReference type="NCBI Taxonomy" id="52904"/>
    <lineage>
        <taxon>Eukaryota</taxon>
        <taxon>Metazoa</taxon>
        <taxon>Chordata</taxon>
        <taxon>Craniata</taxon>
        <taxon>Vertebrata</taxon>
        <taxon>Euteleostomi</taxon>
        <taxon>Actinopterygii</taxon>
        <taxon>Neopterygii</taxon>
        <taxon>Teleostei</taxon>
        <taxon>Neoteleostei</taxon>
        <taxon>Acanthomorphata</taxon>
        <taxon>Carangaria</taxon>
        <taxon>Pleuronectiformes</taxon>
        <taxon>Pleuronectoidei</taxon>
        <taxon>Scophthalmidae</taxon>
        <taxon>Scophthalmus</taxon>
    </lineage>
</organism>
<evidence type="ECO:0000256" key="1">
    <source>
        <dbReference type="ARBA" id="ARBA00007926"/>
    </source>
</evidence>
<feature type="domain" description="Ribosomal eL28/Mak16" evidence="6">
    <location>
        <begin position="31"/>
        <end position="82"/>
    </location>
</feature>
<dbReference type="GO" id="GO:0003735">
    <property type="term" value="F:structural constituent of ribosome"/>
    <property type="evidence" value="ECO:0007669"/>
    <property type="project" value="InterPro"/>
</dbReference>
<evidence type="ECO:0000256" key="4">
    <source>
        <dbReference type="ARBA" id="ARBA00035223"/>
    </source>
</evidence>
<dbReference type="GO" id="GO:1990904">
    <property type="term" value="C:ribonucleoprotein complex"/>
    <property type="evidence" value="ECO:0007669"/>
    <property type="project" value="UniProtKB-KW"/>
</dbReference>
<dbReference type="AlphaFoldDB" id="A0A2U9CFV7"/>
<evidence type="ECO:0000256" key="5">
    <source>
        <dbReference type="ARBA" id="ARBA00035330"/>
    </source>
</evidence>
<evidence type="ECO:0000256" key="2">
    <source>
        <dbReference type="ARBA" id="ARBA00022980"/>
    </source>
</evidence>
<proteinExistence type="inferred from homology"/>
<accession>A0A2U9CFV7</accession>
<keyword evidence="3" id="KW-0687">Ribonucleoprotein</keyword>
<dbReference type="GO" id="GO:0006412">
    <property type="term" value="P:translation"/>
    <property type="evidence" value="ECO:0007669"/>
    <property type="project" value="InterPro"/>
</dbReference>
<evidence type="ECO:0000313" key="7">
    <source>
        <dbReference type="EMBL" id="AWP15471.1"/>
    </source>
</evidence>
<keyword evidence="8" id="KW-1185">Reference proteome</keyword>
<gene>
    <name evidence="7" type="ORF">SMAX5B_013822</name>
</gene>
<dbReference type="PANTHER" id="PTHR10544">
    <property type="entry name" value="60S RIBOSOMAL PROTEIN L28"/>
    <property type="match status" value="1"/>
</dbReference>
<dbReference type="InterPro" id="IPR002672">
    <property type="entry name" value="Ribosomal_eL28"/>
</dbReference>
<sequence>MCVTSVCNIPCVWIINPRDITFEYPFSCCTGQHKPAGSYEKITINKNSRATLNSLRHIIRKNKYRKDLRMAALRRASAILKSQKPVVVKKKRTRAAKTA</sequence>